<evidence type="ECO:0000313" key="4">
    <source>
        <dbReference type="Proteomes" id="UP000799757"/>
    </source>
</evidence>
<sequence>MEEDWNACRIVLEGRASSVTAVAFSPDSQLVASASTDDTVRMWGTAAGFCRSVSVLEGHTASVNAVAFSPDGQYLHTDQGDIPLHSPTRSPLFQQT</sequence>
<dbReference type="PANTHER" id="PTHR19879:SF9">
    <property type="entry name" value="TRANSCRIPTION INITIATION FACTOR TFIID SUBUNIT 5"/>
    <property type="match status" value="1"/>
</dbReference>
<evidence type="ECO:0000313" key="3">
    <source>
        <dbReference type="EMBL" id="KAF2792473.1"/>
    </source>
</evidence>
<gene>
    <name evidence="3" type="ORF">K505DRAFT_326133</name>
</gene>
<dbReference type="InterPro" id="IPR015943">
    <property type="entry name" value="WD40/YVTN_repeat-like_dom_sf"/>
</dbReference>
<dbReference type="Pfam" id="PF00400">
    <property type="entry name" value="WD40"/>
    <property type="match status" value="2"/>
</dbReference>
<dbReference type="InterPro" id="IPR001680">
    <property type="entry name" value="WD40_rpt"/>
</dbReference>
<evidence type="ECO:0000256" key="1">
    <source>
        <dbReference type="PROSITE-ProRule" id="PRU00221"/>
    </source>
</evidence>
<feature type="compositionally biased region" description="Polar residues" evidence="2">
    <location>
        <begin position="87"/>
        <end position="96"/>
    </location>
</feature>
<accession>A0A6A6X8Q3</accession>
<dbReference type="Gene3D" id="2.130.10.10">
    <property type="entry name" value="YVTN repeat-like/Quinoprotein amine dehydrogenase"/>
    <property type="match status" value="1"/>
</dbReference>
<name>A0A6A6X8Q3_9PLEO</name>
<dbReference type="OrthoDB" id="3782602at2759"/>
<organism evidence="3 4">
    <name type="scientific">Melanomma pulvis-pyrius CBS 109.77</name>
    <dbReference type="NCBI Taxonomy" id="1314802"/>
    <lineage>
        <taxon>Eukaryota</taxon>
        <taxon>Fungi</taxon>
        <taxon>Dikarya</taxon>
        <taxon>Ascomycota</taxon>
        <taxon>Pezizomycotina</taxon>
        <taxon>Dothideomycetes</taxon>
        <taxon>Pleosporomycetidae</taxon>
        <taxon>Pleosporales</taxon>
        <taxon>Melanommataceae</taxon>
        <taxon>Melanomma</taxon>
    </lineage>
</organism>
<dbReference type="PROSITE" id="PS50294">
    <property type="entry name" value="WD_REPEATS_REGION"/>
    <property type="match status" value="1"/>
</dbReference>
<reference evidence="3" key="1">
    <citation type="journal article" date="2020" name="Stud. Mycol.">
        <title>101 Dothideomycetes genomes: a test case for predicting lifestyles and emergence of pathogens.</title>
        <authorList>
            <person name="Haridas S."/>
            <person name="Albert R."/>
            <person name="Binder M."/>
            <person name="Bloem J."/>
            <person name="Labutti K."/>
            <person name="Salamov A."/>
            <person name="Andreopoulos B."/>
            <person name="Baker S."/>
            <person name="Barry K."/>
            <person name="Bills G."/>
            <person name="Bluhm B."/>
            <person name="Cannon C."/>
            <person name="Castanera R."/>
            <person name="Culley D."/>
            <person name="Daum C."/>
            <person name="Ezra D."/>
            <person name="Gonzalez J."/>
            <person name="Henrissat B."/>
            <person name="Kuo A."/>
            <person name="Liang C."/>
            <person name="Lipzen A."/>
            <person name="Lutzoni F."/>
            <person name="Magnuson J."/>
            <person name="Mondo S."/>
            <person name="Nolan M."/>
            <person name="Ohm R."/>
            <person name="Pangilinan J."/>
            <person name="Park H.-J."/>
            <person name="Ramirez L."/>
            <person name="Alfaro M."/>
            <person name="Sun H."/>
            <person name="Tritt A."/>
            <person name="Yoshinaga Y."/>
            <person name="Zwiers L.-H."/>
            <person name="Turgeon B."/>
            <person name="Goodwin S."/>
            <person name="Spatafora J."/>
            <person name="Crous P."/>
            <person name="Grigoriev I."/>
        </authorList>
    </citation>
    <scope>NUCLEOTIDE SEQUENCE</scope>
    <source>
        <strain evidence="3">CBS 109.77</strain>
    </source>
</reference>
<keyword evidence="4" id="KW-1185">Reference proteome</keyword>
<dbReference type="InterPro" id="IPR036322">
    <property type="entry name" value="WD40_repeat_dom_sf"/>
</dbReference>
<dbReference type="Proteomes" id="UP000799757">
    <property type="component" value="Unassembled WGS sequence"/>
</dbReference>
<dbReference type="AlphaFoldDB" id="A0A6A6X8Q3"/>
<evidence type="ECO:0000256" key="2">
    <source>
        <dbReference type="SAM" id="MobiDB-lite"/>
    </source>
</evidence>
<protein>
    <submittedName>
        <fullName evidence="3">Uncharacterized protein</fullName>
    </submittedName>
</protein>
<feature type="region of interest" description="Disordered" evidence="2">
    <location>
        <begin position="77"/>
        <end position="96"/>
    </location>
</feature>
<feature type="repeat" description="WD" evidence="1">
    <location>
        <begin position="12"/>
        <end position="43"/>
    </location>
</feature>
<dbReference type="PANTHER" id="PTHR19879">
    <property type="entry name" value="TRANSCRIPTION INITIATION FACTOR TFIID"/>
    <property type="match status" value="1"/>
</dbReference>
<proteinExistence type="predicted"/>
<dbReference type="EMBL" id="MU001968">
    <property type="protein sequence ID" value="KAF2792473.1"/>
    <property type="molecule type" value="Genomic_DNA"/>
</dbReference>
<dbReference type="SUPFAM" id="SSF50978">
    <property type="entry name" value="WD40 repeat-like"/>
    <property type="match status" value="1"/>
</dbReference>
<dbReference type="SMART" id="SM00320">
    <property type="entry name" value="WD40"/>
    <property type="match status" value="2"/>
</dbReference>
<dbReference type="PROSITE" id="PS50082">
    <property type="entry name" value="WD_REPEATS_2"/>
    <property type="match status" value="2"/>
</dbReference>
<feature type="repeat" description="WD" evidence="1">
    <location>
        <begin position="56"/>
        <end position="81"/>
    </location>
</feature>
<keyword evidence="1" id="KW-0853">WD repeat</keyword>